<dbReference type="RefSeq" id="WP_013513807.1">
    <property type="nucleotide sequence ID" value="NC_014844.1"/>
</dbReference>
<name>E6VRE7_PSEA9</name>
<dbReference type="PANTHER" id="PTHR12510:SF4">
    <property type="entry name" value="GAMMA-GLUTAMYLAMINECYCLOTRANSFERASE"/>
    <property type="match status" value="1"/>
</dbReference>
<feature type="domain" description="Gamma-glutamylcyclotransferase AIG2-like" evidence="4">
    <location>
        <begin position="15"/>
        <end position="124"/>
    </location>
</feature>
<dbReference type="GO" id="GO:0005829">
    <property type="term" value="C:cytosol"/>
    <property type="evidence" value="ECO:0007669"/>
    <property type="project" value="TreeGrafter"/>
</dbReference>
<evidence type="ECO:0000313" key="6">
    <source>
        <dbReference type="Proteomes" id="UP000002191"/>
    </source>
</evidence>
<proteinExistence type="inferred from homology"/>
<dbReference type="AlphaFoldDB" id="E6VRE7"/>
<dbReference type="Pfam" id="PF06094">
    <property type="entry name" value="GGACT"/>
    <property type="match status" value="1"/>
</dbReference>
<organism evidence="5 6">
    <name type="scientific">Pseudodesulfovibrio aespoeensis (strain ATCC 700646 / DSM 10631 / Aspo-2)</name>
    <name type="common">Desulfovibrio aespoeensis</name>
    <dbReference type="NCBI Taxonomy" id="643562"/>
    <lineage>
        <taxon>Bacteria</taxon>
        <taxon>Pseudomonadati</taxon>
        <taxon>Thermodesulfobacteriota</taxon>
        <taxon>Desulfovibrionia</taxon>
        <taxon>Desulfovibrionales</taxon>
        <taxon>Desulfovibrionaceae</taxon>
    </lineage>
</organism>
<dbReference type="Proteomes" id="UP000002191">
    <property type="component" value="Chromosome"/>
</dbReference>
<dbReference type="SUPFAM" id="SSF110857">
    <property type="entry name" value="Gamma-glutamyl cyclotransferase-like"/>
    <property type="match status" value="1"/>
</dbReference>
<reference evidence="6" key="1">
    <citation type="submission" date="2010-12" db="EMBL/GenBank/DDBJ databases">
        <title>Complete sequence of Desulfovibrio aespoeensis Aspo-2.</title>
        <authorList>
            <consortium name="US DOE Joint Genome Institute"/>
            <person name="Lucas S."/>
            <person name="Copeland A."/>
            <person name="Lapidus A."/>
            <person name="Cheng J.-F."/>
            <person name="Goodwin L."/>
            <person name="Pitluck S."/>
            <person name="Chertkov O."/>
            <person name="Misra M."/>
            <person name="Detter J.C."/>
            <person name="Han C."/>
            <person name="Tapia R."/>
            <person name="Land M."/>
            <person name="Hauser L."/>
            <person name="Kyrpides N."/>
            <person name="Ivanova N."/>
            <person name="Ovchinnikova G."/>
            <person name="Pedersen K."/>
            <person name="Jagevall S."/>
            <person name="Hazen T."/>
            <person name="Woyke T."/>
        </authorList>
    </citation>
    <scope>NUCLEOTIDE SEQUENCE [LARGE SCALE GENOMIC DNA]</scope>
    <source>
        <strain evidence="6">ATCC 700646 / DSM 10631 / Aspo-2</strain>
    </source>
</reference>
<dbReference type="OrthoDB" id="8538589at2"/>
<dbReference type="InterPro" id="IPR009288">
    <property type="entry name" value="AIG2-like_dom"/>
</dbReference>
<accession>E6VRE7</accession>
<sequence>MAQSRGRKPGARYGVFVYGTLKKGFSNHRFLRDAVFVGDGWTVKSYALYLDEYPGVYQGTPVSRVRGEVYEVDRGLLARLDALEGHPVLYRREEIDVLLDDGRTVRAWIYFYPHDGGQLLAGGEFGHGAA</sequence>
<dbReference type="HOGENOM" id="CLU_083466_5_1_7"/>
<dbReference type="InterPro" id="IPR039126">
    <property type="entry name" value="GGACT"/>
</dbReference>
<dbReference type="InterPro" id="IPR013024">
    <property type="entry name" value="GGCT-like"/>
</dbReference>
<dbReference type="PANTHER" id="PTHR12510">
    <property type="entry name" value="TROPONIN C-AKIN-1 PROTEIN"/>
    <property type="match status" value="1"/>
</dbReference>
<evidence type="ECO:0000256" key="1">
    <source>
        <dbReference type="ARBA" id="ARBA00008861"/>
    </source>
</evidence>
<dbReference type="GO" id="GO:0061929">
    <property type="term" value="F:gamma-glutamylaminecyclotransferase activity"/>
    <property type="evidence" value="ECO:0007669"/>
    <property type="project" value="InterPro"/>
</dbReference>
<dbReference type="eggNOG" id="COG2105">
    <property type="taxonomic scope" value="Bacteria"/>
</dbReference>
<protein>
    <recommendedName>
        <fullName evidence="3">Gamma-glutamylcyclotransferase family protein</fullName>
    </recommendedName>
</protein>
<evidence type="ECO:0000313" key="5">
    <source>
        <dbReference type="EMBL" id="ADU61876.1"/>
    </source>
</evidence>
<evidence type="ECO:0000256" key="3">
    <source>
        <dbReference type="RuleBase" id="RU367036"/>
    </source>
</evidence>
<evidence type="ECO:0000259" key="4">
    <source>
        <dbReference type="Pfam" id="PF06094"/>
    </source>
</evidence>
<dbReference type="EMBL" id="CP002431">
    <property type="protein sequence ID" value="ADU61876.1"/>
    <property type="molecule type" value="Genomic_DNA"/>
</dbReference>
<dbReference type="Gene3D" id="3.10.490.10">
    <property type="entry name" value="Gamma-glutamyl cyclotransferase-like"/>
    <property type="match status" value="1"/>
</dbReference>
<feature type="active site" description="Proton acceptor" evidence="2">
    <location>
        <position position="84"/>
    </location>
</feature>
<gene>
    <name evidence="5" type="ordered locus">Daes_0859</name>
</gene>
<keyword evidence="6" id="KW-1185">Reference proteome</keyword>
<reference evidence="5 6" key="2">
    <citation type="journal article" date="2014" name="Genome Announc.">
        <title>Complete Genome Sequence of the Subsurface, Mesophilic Sulfate-Reducing Bacterium Desulfovibrio aespoeensis Aspo-2.</title>
        <authorList>
            <person name="Pedersen K."/>
            <person name="Bengtsson A."/>
            <person name="Edlund J."/>
            <person name="Rabe L."/>
            <person name="Hazen T."/>
            <person name="Chakraborty R."/>
            <person name="Goodwin L."/>
            <person name="Shapiro N."/>
        </authorList>
    </citation>
    <scope>NUCLEOTIDE SEQUENCE [LARGE SCALE GENOMIC DNA]</scope>
    <source>
        <strain evidence="6">ATCC 700646 / DSM 10631 / Aspo-2</strain>
    </source>
</reference>
<evidence type="ECO:0000256" key="2">
    <source>
        <dbReference type="PIRSR" id="PIRSR639126-1"/>
    </source>
</evidence>
<dbReference type="KEGG" id="das:Daes_0859"/>
<dbReference type="CDD" id="cd06661">
    <property type="entry name" value="GGCT_like"/>
    <property type="match status" value="1"/>
</dbReference>
<dbReference type="InterPro" id="IPR036568">
    <property type="entry name" value="GGCT-like_sf"/>
</dbReference>
<comment type="similarity">
    <text evidence="1 3">Belongs to the gamma-glutamylcyclotransferase family.</text>
</comment>
<dbReference type="STRING" id="643562.Daes_0859"/>